<dbReference type="RefSeq" id="WP_124799727.1">
    <property type="nucleotide sequence ID" value="NZ_CP034170.1"/>
</dbReference>
<dbReference type="Pfam" id="PF13930">
    <property type="entry name" value="Endonuclea_NS_2"/>
    <property type="match status" value="1"/>
</dbReference>
<dbReference type="InterPro" id="IPR044927">
    <property type="entry name" value="Endonuclea_NS_2"/>
</dbReference>
<protein>
    <recommendedName>
        <fullName evidence="2">Type VII secretion system protein EssD-like domain-containing protein</fullName>
    </recommendedName>
</protein>
<evidence type="ECO:0000259" key="2">
    <source>
        <dbReference type="Pfam" id="PF13930"/>
    </source>
</evidence>
<evidence type="ECO:0000313" key="3">
    <source>
        <dbReference type="EMBL" id="AZI58823.1"/>
    </source>
</evidence>
<dbReference type="Proteomes" id="UP000268084">
    <property type="component" value="Chromosome"/>
</dbReference>
<dbReference type="KEGG" id="nak:EH165_12430"/>
<accession>A0A3G8ZNJ9</accession>
<sequence length="125" mass="13577">MSSEFQLPVVRTQSGGKGGWNKELYTPKPNTTYIVDNKFVYHTDDLGRVRDSSAKLDELVAGARHPGQQTKAGGDDRAMKASLNGGGKGQYGDMEREWADAIRQGKSVEVSVKVNYDGASLRPSS</sequence>
<feature type="domain" description="Type VII secretion system protein EssD-like" evidence="2">
    <location>
        <begin position="79"/>
        <end position="125"/>
    </location>
</feature>
<reference evidence="3 4" key="1">
    <citation type="submission" date="2018-11" db="EMBL/GenBank/DDBJ databases">
        <authorList>
            <person name="Da X."/>
        </authorList>
    </citation>
    <scope>NUCLEOTIDE SEQUENCE [LARGE SCALE GENOMIC DNA]</scope>
    <source>
        <strain evidence="3 4">S14-144</strain>
    </source>
</reference>
<evidence type="ECO:0000313" key="4">
    <source>
        <dbReference type="Proteomes" id="UP000268084"/>
    </source>
</evidence>
<name>A0A3G8ZNJ9_9ACTN</name>
<keyword evidence="4" id="KW-1185">Reference proteome</keyword>
<dbReference type="OrthoDB" id="3812876at2"/>
<dbReference type="EMBL" id="CP034170">
    <property type="protein sequence ID" value="AZI58823.1"/>
    <property type="molecule type" value="Genomic_DNA"/>
</dbReference>
<evidence type="ECO:0000256" key="1">
    <source>
        <dbReference type="SAM" id="MobiDB-lite"/>
    </source>
</evidence>
<feature type="region of interest" description="Disordered" evidence="1">
    <location>
        <begin position="1"/>
        <end position="23"/>
    </location>
</feature>
<gene>
    <name evidence="3" type="ORF">EH165_12430</name>
</gene>
<organism evidence="3 4">
    <name type="scientific">Nakamurella antarctica</name>
    <dbReference type="NCBI Taxonomy" id="1902245"/>
    <lineage>
        <taxon>Bacteria</taxon>
        <taxon>Bacillati</taxon>
        <taxon>Actinomycetota</taxon>
        <taxon>Actinomycetes</taxon>
        <taxon>Nakamurellales</taxon>
        <taxon>Nakamurellaceae</taxon>
        <taxon>Nakamurella</taxon>
    </lineage>
</organism>
<dbReference type="AlphaFoldDB" id="A0A3G8ZNJ9"/>
<proteinExistence type="predicted"/>
<reference evidence="3 4" key="2">
    <citation type="submission" date="2018-12" db="EMBL/GenBank/DDBJ databases">
        <title>Nakamurella antarcticus sp. nov., isolated from Antarctica South Shetland Islands soil.</title>
        <authorList>
            <person name="Peng F."/>
        </authorList>
    </citation>
    <scope>NUCLEOTIDE SEQUENCE [LARGE SCALE GENOMIC DNA]</scope>
    <source>
        <strain evidence="3 4">S14-144</strain>
    </source>
</reference>